<name>A0AAD3NC17_LATJO</name>
<reference evidence="1" key="1">
    <citation type="submission" date="2022-08" db="EMBL/GenBank/DDBJ databases">
        <title>Genome sequencing of akame (Lates japonicus).</title>
        <authorList>
            <person name="Hashiguchi Y."/>
            <person name="Takahashi H."/>
        </authorList>
    </citation>
    <scope>NUCLEOTIDE SEQUENCE</scope>
    <source>
        <strain evidence="1">Kochi</strain>
    </source>
</reference>
<accession>A0AAD3NC17</accession>
<evidence type="ECO:0000313" key="1">
    <source>
        <dbReference type="EMBL" id="GLD68750.1"/>
    </source>
</evidence>
<dbReference type="Proteomes" id="UP001279410">
    <property type="component" value="Unassembled WGS sequence"/>
</dbReference>
<organism evidence="1 2">
    <name type="scientific">Lates japonicus</name>
    <name type="common">Japanese lates</name>
    <dbReference type="NCBI Taxonomy" id="270547"/>
    <lineage>
        <taxon>Eukaryota</taxon>
        <taxon>Metazoa</taxon>
        <taxon>Chordata</taxon>
        <taxon>Craniata</taxon>
        <taxon>Vertebrata</taxon>
        <taxon>Euteleostomi</taxon>
        <taxon>Actinopterygii</taxon>
        <taxon>Neopterygii</taxon>
        <taxon>Teleostei</taxon>
        <taxon>Neoteleostei</taxon>
        <taxon>Acanthomorphata</taxon>
        <taxon>Carangaria</taxon>
        <taxon>Carangaria incertae sedis</taxon>
        <taxon>Centropomidae</taxon>
        <taxon>Lates</taxon>
    </lineage>
</organism>
<dbReference type="EMBL" id="BRZM01000147">
    <property type="protein sequence ID" value="GLD68750.1"/>
    <property type="molecule type" value="Genomic_DNA"/>
</dbReference>
<comment type="caution">
    <text evidence="1">The sequence shown here is derived from an EMBL/GenBank/DDBJ whole genome shotgun (WGS) entry which is preliminary data.</text>
</comment>
<sequence>MKHTFAKKSESELFRVLSQDSIVFNYGVIIYGKNATVKPLPSPYILKTGGCNSPEPIPGKAYFFDESDVYTDFNHDSIFKSLHFIISKC</sequence>
<protein>
    <submittedName>
        <fullName evidence="1">Uncharacterized protein</fullName>
    </submittedName>
</protein>
<proteinExistence type="predicted"/>
<gene>
    <name evidence="1" type="ORF">AKAME5_002006300</name>
</gene>
<keyword evidence="2" id="KW-1185">Reference proteome</keyword>
<evidence type="ECO:0000313" key="2">
    <source>
        <dbReference type="Proteomes" id="UP001279410"/>
    </source>
</evidence>
<dbReference type="AlphaFoldDB" id="A0AAD3NC17"/>